<dbReference type="EMBL" id="GCKF01045238">
    <property type="protein sequence ID" value="JAG93905.1"/>
    <property type="molecule type" value="Transcribed_RNA"/>
</dbReference>
<dbReference type="InterPro" id="IPR007541">
    <property type="entry name" value="Uncharacterised_BSP"/>
</dbReference>
<accession>A0A0D6QTV3</accession>
<dbReference type="Pfam" id="PF04450">
    <property type="entry name" value="BSP"/>
    <property type="match status" value="1"/>
</dbReference>
<reference evidence="2" key="1">
    <citation type="submission" date="2015-03" db="EMBL/GenBank/DDBJ databases">
        <title>A transcriptome of Araucaria cunninghamii, an australian fine timber species.</title>
        <authorList>
            <person name="Jing Yi C.J.Y."/>
            <person name="Yin San L.Y.S."/>
            <person name="Abdul Karim S.S."/>
            <person name="Wan Azmi N.N."/>
            <person name="Hercus R.R."/>
            <person name="Croft L.L."/>
        </authorList>
    </citation>
    <scope>NUCLEOTIDE SEQUENCE</scope>
    <source>
        <strain evidence="2">MI0301</strain>
        <tissue evidence="2">Leaf</tissue>
    </source>
</reference>
<evidence type="ECO:0000313" key="2">
    <source>
        <dbReference type="EMBL" id="JAG93906.1"/>
    </source>
</evidence>
<evidence type="ECO:0000256" key="1">
    <source>
        <dbReference type="SAM" id="SignalP"/>
    </source>
</evidence>
<dbReference type="AlphaFoldDB" id="A0A0D6QTV3"/>
<feature type="chain" id="PRO_5007397585" description="Plant basic secretory protein (BSP) family protein" evidence="1">
    <location>
        <begin position="31"/>
        <end position="239"/>
    </location>
</feature>
<organism evidence="2">
    <name type="scientific">Araucaria cunninghamii</name>
    <name type="common">Hoop pine</name>
    <name type="synonym">Moreton Bay pine</name>
    <dbReference type="NCBI Taxonomy" id="56994"/>
    <lineage>
        <taxon>Eukaryota</taxon>
        <taxon>Viridiplantae</taxon>
        <taxon>Streptophyta</taxon>
        <taxon>Embryophyta</taxon>
        <taxon>Tracheophyta</taxon>
        <taxon>Spermatophyta</taxon>
        <taxon>Pinopsida</taxon>
        <taxon>Pinidae</taxon>
        <taxon>Conifers II</taxon>
        <taxon>Araucariales</taxon>
        <taxon>Araucariaceae</taxon>
        <taxon>Araucaria</taxon>
    </lineage>
</organism>
<evidence type="ECO:0008006" key="3">
    <source>
        <dbReference type="Google" id="ProtNLM"/>
    </source>
</evidence>
<keyword evidence="1" id="KW-0732">Signal</keyword>
<name>A0A0D6QTV3_ARACU</name>
<dbReference type="PANTHER" id="PTHR33321">
    <property type="match status" value="1"/>
</dbReference>
<sequence>MAASSASPKRLLIVILCMALMIMMGQKIQALDLEVTNNDQGSDGGKRFDAEIGKSGAMEMLDSASKFVWDTFRQQSPADRKNVQKISLIVESMPDKPSIVAYTIGEEIHLKSESMAGTQGDIKTGIRGVLYHEVTHVWQWFGNGNAPSGLTEGIADYVRLTAGLVDPNWVKPGGGDRWDEGYAVTAYFLQYCESVSSGFVANMNAKLAGGWDVGFFKDLTGKSVDELWNDYKAKYASPA</sequence>
<protein>
    <recommendedName>
        <fullName evidence="3">Plant basic secretory protein (BSP) family protein</fullName>
    </recommendedName>
</protein>
<proteinExistence type="predicted"/>
<feature type="signal peptide" evidence="1">
    <location>
        <begin position="1"/>
        <end position="30"/>
    </location>
</feature>
<dbReference type="EMBL" id="GCKF01045231">
    <property type="protein sequence ID" value="JAG93906.1"/>
    <property type="molecule type" value="Transcribed_RNA"/>
</dbReference>
<dbReference type="PANTHER" id="PTHR33321:SF12">
    <property type="entry name" value="PLANT BASIC SECRETORY PROTEIN (BSP) FAMILY PROTEIN"/>
    <property type="match status" value="1"/>
</dbReference>